<dbReference type="InterPro" id="IPR011053">
    <property type="entry name" value="Single_hybrid_motif"/>
</dbReference>
<evidence type="ECO:0000256" key="2">
    <source>
        <dbReference type="ARBA" id="ARBA00022823"/>
    </source>
</evidence>
<dbReference type="CDD" id="cd06849">
    <property type="entry name" value="lipoyl_domain"/>
    <property type="match status" value="1"/>
</dbReference>
<dbReference type="PANTHER" id="PTHR23151">
    <property type="entry name" value="DIHYDROLIPOAMIDE ACETYL/SUCCINYL-TRANSFERASE-RELATED"/>
    <property type="match status" value="1"/>
</dbReference>
<evidence type="ECO:0000313" key="7">
    <source>
        <dbReference type="Proteomes" id="UP001497623"/>
    </source>
</evidence>
<dbReference type="InterPro" id="IPR036625">
    <property type="entry name" value="E3-bd_dom_sf"/>
</dbReference>
<dbReference type="Pfam" id="PF00364">
    <property type="entry name" value="Biotin_lipoyl"/>
    <property type="match status" value="1"/>
</dbReference>
<comment type="cofactor">
    <cofactor evidence="3">
        <name>(R)-lipoate</name>
        <dbReference type="ChEBI" id="CHEBI:83088"/>
    </cofactor>
</comment>
<dbReference type="EC" id="2.3.1.-" evidence="3"/>
<dbReference type="PROSITE" id="PS50968">
    <property type="entry name" value="BIOTINYL_LIPOYL"/>
    <property type="match status" value="1"/>
</dbReference>
<dbReference type="Pfam" id="PF00198">
    <property type="entry name" value="2-oxoacid_dh"/>
    <property type="match status" value="1"/>
</dbReference>
<accession>A0AAV2RAT7</accession>
<dbReference type="InterPro" id="IPR001078">
    <property type="entry name" value="2-oxoacid_DH_actylTfrase"/>
</dbReference>
<dbReference type="InterPro" id="IPR000089">
    <property type="entry name" value="Biotin_lipoyl"/>
</dbReference>
<feature type="domain" description="Lipoyl-binding" evidence="4">
    <location>
        <begin position="57"/>
        <end position="133"/>
    </location>
</feature>
<dbReference type="GO" id="GO:0016746">
    <property type="term" value="F:acyltransferase activity"/>
    <property type="evidence" value="ECO:0007669"/>
    <property type="project" value="UniProtKB-KW"/>
</dbReference>
<evidence type="ECO:0000256" key="1">
    <source>
        <dbReference type="ARBA" id="ARBA00007317"/>
    </source>
</evidence>
<dbReference type="SUPFAM" id="SSF47005">
    <property type="entry name" value="Peripheral subunit-binding domain of 2-oxo acid dehydrogenase complex"/>
    <property type="match status" value="1"/>
</dbReference>
<comment type="similarity">
    <text evidence="1 3">Belongs to the 2-oxoacid dehydrogenase family.</text>
</comment>
<dbReference type="EMBL" id="CAXKWB010019768">
    <property type="protein sequence ID" value="CAL4122248.1"/>
    <property type="molecule type" value="Genomic_DNA"/>
</dbReference>
<comment type="caution">
    <text evidence="6">The sequence shown here is derived from an EMBL/GenBank/DDBJ whole genome shotgun (WGS) entry which is preliminary data.</text>
</comment>
<reference evidence="6 7" key="1">
    <citation type="submission" date="2024-05" db="EMBL/GenBank/DDBJ databases">
        <authorList>
            <person name="Wallberg A."/>
        </authorList>
    </citation>
    <scope>NUCLEOTIDE SEQUENCE [LARGE SCALE GENOMIC DNA]</scope>
</reference>
<dbReference type="Gene3D" id="2.40.50.100">
    <property type="match status" value="1"/>
</dbReference>
<feature type="non-terminal residue" evidence="6">
    <location>
        <position position="508"/>
    </location>
</feature>
<feature type="domain" description="Peripheral subunit-binding (PSBD)" evidence="5">
    <location>
        <begin position="185"/>
        <end position="222"/>
    </location>
</feature>
<dbReference type="InterPro" id="IPR023213">
    <property type="entry name" value="CAT-like_dom_sf"/>
</dbReference>
<sequence>MSITLECVAPGKMAALSSRTVARLSQNLHRISLTRGPKVNHVYAALLHNSYTLNAEGLPLKMPSLSPTMTEGTIVQWLKKEGDTIAPGDMLCDIQTDKAVVGLDTEEDGILAKILVPEGSKDVTVGTLIAVLAPEGEDWKTIEIPKVETEAPIAAAPPPLPTAPAPSIAAVAATPAVIHTVKHGNFGISVLLLLEQYGLTPEQVTATGRNGILLKGDVLKHIKTLGLQPLPVPIVPPPTVDKPAAAAAVVAPAAPAPPSAPVAPPLTGVSEDGWVDIEVTNMRRTIAKRLSQSKVGIAHSYGTLDCCADKLLALRKYHKAEGISISVNDLIIKAVATALQHCPEMNAVWKGDQLHIASEVDISVAVATPAGLITPIVKDADALGVEEINATVKELASRARINKLKPEEFLGGTFTISNLGMFGISEFSAIINPPQCGILAVGGSRLTLSESGSPTTRMSATLSYDRAAVDDYTAAIFLETLKDLLEEPNTLLVGARSRDINHPLSALL</sequence>
<protein>
    <recommendedName>
        <fullName evidence="3">Dihydrolipoamide acetyltransferase component of pyruvate dehydrogenase complex</fullName>
        <ecNumber evidence="3">2.3.1.-</ecNumber>
    </recommendedName>
</protein>
<organism evidence="6 7">
    <name type="scientific">Meganyctiphanes norvegica</name>
    <name type="common">Northern krill</name>
    <name type="synonym">Thysanopoda norvegica</name>
    <dbReference type="NCBI Taxonomy" id="48144"/>
    <lineage>
        <taxon>Eukaryota</taxon>
        <taxon>Metazoa</taxon>
        <taxon>Ecdysozoa</taxon>
        <taxon>Arthropoda</taxon>
        <taxon>Crustacea</taxon>
        <taxon>Multicrustacea</taxon>
        <taxon>Malacostraca</taxon>
        <taxon>Eumalacostraca</taxon>
        <taxon>Eucarida</taxon>
        <taxon>Euphausiacea</taxon>
        <taxon>Euphausiidae</taxon>
        <taxon>Meganyctiphanes</taxon>
    </lineage>
</organism>
<evidence type="ECO:0000259" key="5">
    <source>
        <dbReference type="PROSITE" id="PS51826"/>
    </source>
</evidence>
<dbReference type="InterPro" id="IPR004167">
    <property type="entry name" value="PSBD"/>
</dbReference>
<evidence type="ECO:0000256" key="3">
    <source>
        <dbReference type="RuleBase" id="RU003423"/>
    </source>
</evidence>
<evidence type="ECO:0000259" key="4">
    <source>
        <dbReference type="PROSITE" id="PS50968"/>
    </source>
</evidence>
<dbReference type="Proteomes" id="UP001497623">
    <property type="component" value="Unassembled WGS sequence"/>
</dbReference>
<dbReference type="AlphaFoldDB" id="A0AAV2RAT7"/>
<keyword evidence="7" id="KW-1185">Reference proteome</keyword>
<name>A0AAV2RAT7_MEGNR</name>
<dbReference type="GO" id="GO:0005739">
    <property type="term" value="C:mitochondrion"/>
    <property type="evidence" value="ECO:0007669"/>
    <property type="project" value="TreeGrafter"/>
</dbReference>
<dbReference type="PROSITE" id="PS51826">
    <property type="entry name" value="PSBD"/>
    <property type="match status" value="1"/>
</dbReference>
<proteinExistence type="inferred from homology"/>
<keyword evidence="3" id="KW-0808">Transferase</keyword>
<gene>
    <name evidence="6" type="ORF">MNOR_LOCUS22970</name>
</gene>
<dbReference type="SUPFAM" id="SSF51230">
    <property type="entry name" value="Single hybrid motif"/>
    <property type="match status" value="1"/>
</dbReference>
<dbReference type="FunFam" id="2.40.50.100:FF:000010">
    <property type="entry name" value="Acetyltransferase component of pyruvate dehydrogenase complex"/>
    <property type="match status" value="1"/>
</dbReference>
<keyword evidence="3" id="KW-0012">Acyltransferase</keyword>
<dbReference type="InterPro" id="IPR045257">
    <property type="entry name" value="E2/Pdx1"/>
</dbReference>
<dbReference type="Gene3D" id="3.30.559.10">
    <property type="entry name" value="Chloramphenicol acetyltransferase-like domain"/>
    <property type="match status" value="1"/>
</dbReference>
<evidence type="ECO:0000313" key="6">
    <source>
        <dbReference type="EMBL" id="CAL4122248.1"/>
    </source>
</evidence>
<dbReference type="Gene3D" id="4.10.320.10">
    <property type="entry name" value="E3-binding domain"/>
    <property type="match status" value="1"/>
</dbReference>
<dbReference type="GO" id="GO:0045254">
    <property type="term" value="C:pyruvate dehydrogenase complex"/>
    <property type="evidence" value="ECO:0007669"/>
    <property type="project" value="InterPro"/>
</dbReference>
<keyword evidence="2 3" id="KW-0450">Lipoyl</keyword>
<dbReference type="SUPFAM" id="SSF52777">
    <property type="entry name" value="CoA-dependent acyltransferases"/>
    <property type="match status" value="1"/>
</dbReference>
<dbReference type="PANTHER" id="PTHR23151:SF90">
    <property type="entry name" value="DIHYDROLIPOYLLYSINE-RESIDUE ACETYLTRANSFERASE COMPONENT OF PYRUVATE DEHYDROGENASE COMPLEX, MITOCHONDRIAL-RELATED"/>
    <property type="match status" value="1"/>
</dbReference>
<dbReference type="GO" id="GO:0006086">
    <property type="term" value="P:pyruvate decarboxylation to acetyl-CoA"/>
    <property type="evidence" value="ECO:0007669"/>
    <property type="project" value="InterPro"/>
</dbReference>